<dbReference type="AlphaFoldDB" id="A0A8K0HFB3"/>
<evidence type="ECO:0000256" key="1">
    <source>
        <dbReference type="SAM" id="MobiDB-lite"/>
    </source>
</evidence>
<dbReference type="Proteomes" id="UP000796880">
    <property type="component" value="Unassembled WGS sequence"/>
</dbReference>
<feature type="compositionally biased region" description="Polar residues" evidence="1">
    <location>
        <begin position="218"/>
        <end position="234"/>
    </location>
</feature>
<dbReference type="EMBL" id="VOIH02000003">
    <property type="protein sequence ID" value="KAF3451315.1"/>
    <property type="molecule type" value="Genomic_DNA"/>
</dbReference>
<gene>
    <name evidence="2" type="ORF">FNV43_RR07410</name>
</gene>
<protein>
    <submittedName>
        <fullName evidence="2">Uncharacterized protein</fullName>
    </submittedName>
</protein>
<feature type="compositionally biased region" description="Low complexity" evidence="1">
    <location>
        <begin position="171"/>
        <end position="192"/>
    </location>
</feature>
<organism evidence="2 3">
    <name type="scientific">Rhamnella rubrinervis</name>
    <dbReference type="NCBI Taxonomy" id="2594499"/>
    <lineage>
        <taxon>Eukaryota</taxon>
        <taxon>Viridiplantae</taxon>
        <taxon>Streptophyta</taxon>
        <taxon>Embryophyta</taxon>
        <taxon>Tracheophyta</taxon>
        <taxon>Spermatophyta</taxon>
        <taxon>Magnoliopsida</taxon>
        <taxon>eudicotyledons</taxon>
        <taxon>Gunneridae</taxon>
        <taxon>Pentapetalae</taxon>
        <taxon>rosids</taxon>
        <taxon>fabids</taxon>
        <taxon>Rosales</taxon>
        <taxon>Rhamnaceae</taxon>
        <taxon>rhamnoid group</taxon>
        <taxon>Rhamneae</taxon>
        <taxon>Rhamnella</taxon>
    </lineage>
</organism>
<feature type="region of interest" description="Disordered" evidence="1">
    <location>
        <begin position="211"/>
        <end position="236"/>
    </location>
</feature>
<reference evidence="2" key="1">
    <citation type="submission" date="2020-03" db="EMBL/GenBank/DDBJ databases">
        <title>A high-quality chromosome-level genome assembly of a woody plant with both climbing and erect habits, Rhamnella rubrinervis.</title>
        <authorList>
            <person name="Lu Z."/>
            <person name="Yang Y."/>
            <person name="Zhu X."/>
            <person name="Sun Y."/>
        </authorList>
    </citation>
    <scope>NUCLEOTIDE SEQUENCE</scope>
    <source>
        <strain evidence="2">BYM</strain>
        <tissue evidence="2">Leaf</tissue>
    </source>
</reference>
<sequence>MELPHIQVAGLTVRLSQQDSRPLVVSPGGYASMRACPGAAGYTQHISDDSSNNREAYEYGGIKVEYLNNTDDCGSTQDASGVRNDRDGRRVHMYVSPEERSHGGRVKDQRVVLCVFEVTCVSRRHPSQANMSIKMMKKKLSELRKGGSGKKRRNNEPKSSQSKRNKPSEISLPPLTPSALSSRSSNLTSESPFGSLNRSFTPNSSFGLLAPLPGSGSPFRSSTQPSDVQDNLSKSKARIKELKSDAIGSEEMSKKKIKDLKDTVIQSECKYSDLDLSWVYEVETPSGSAGTGDTPADILAMQRIQRLRLLRIVIL</sequence>
<evidence type="ECO:0000313" key="3">
    <source>
        <dbReference type="Proteomes" id="UP000796880"/>
    </source>
</evidence>
<proteinExistence type="predicted"/>
<feature type="region of interest" description="Disordered" evidence="1">
    <location>
        <begin position="142"/>
        <end position="196"/>
    </location>
</feature>
<comment type="caution">
    <text evidence="2">The sequence shown here is derived from an EMBL/GenBank/DDBJ whole genome shotgun (WGS) entry which is preliminary data.</text>
</comment>
<evidence type="ECO:0000313" key="2">
    <source>
        <dbReference type="EMBL" id="KAF3451315.1"/>
    </source>
</evidence>
<name>A0A8K0HFB3_9ROSA</name>
<accession>A0A8K0HFB3</accession>
<keyword evidence="3" id="KW-1185">Reference proteome</keyword>